<dbReference type="GO" id="GO:0000463">
    <property type="term" value="P:maturation of LSU-rRNA from tricistronic rRNA transcript (SSU-rRNA, 5.8S rRNA, LSU-rRNA)"/>
    <property type="evidence" value="ECO:0007669"/>
    <property type="project" value="TreeGrafter"/>
</dbReference>
<dbReference type="Gene3D" id="3.30.1390.20">
    <property type="entry name" value="Ribosomal protein L30, ferredoxin-like fold domain"/>
    <property type="match status" value="2"/>
</dbReference>
<evidence type="ECO:0000256" key="3">
    <source>
        <dbReference type="ARBA" id="ARBA00023274"/>
    </source>
</evidence>
<keyword evidence="3" id="KW-0687">Ribonucleoprotein</keyword>
<dbReference type="FunFam" id="3.30.1390.20:FF:000003">
    <property type="entry name" value="60S ribosomal protein L7"/>
    <property type="match status" value="1"/>
</dbReference>
<evidence type="ECO:0000259" key="5">
    <source>
        <dbReference type="Pfam" id="PF00327"/>
    </source>
</evidence>
<keyword evidence="8" id="KW-1185">Reference proteome</keyword>
<dbReference type="InterPro" id="IPR005998">
    <property type="entry name" value="Ribosomal_uL30_euk"/>
</dbReference>
<dbReference type="EMBL" id="JAAARO010000012">
    <property type="protein sequence ID" value="KAF5739035.1"/>
    <property type="molecule type" value="Genomic_DNA"/>
</dbReference>
<feature type="compositionally biased region" description="Basic and acidic residues" evidence="4">
    <location>
        <begin position="225"/>
        <end position="238"/>
    </location>
</feature>
<organism evidence="7 8">
    <name type="scientific">Tripterygium wilfordii</name>
    <name type="common">Thunder God vine</name>
    <dbReference type="NCBI Taxonomy" id="458696"/>
    <lineage>
        <taxon>Eukaryota</taxon>
        <taxon>Viridiplantae</taxon>
        <taxon>Streptophyta</taxon>
        <taxon>Embryophyta</taxon>
        <taxon>Tracheophyta</taxon>
        <taxon>Spermatophyta</taxon>
        <taxon>Magnoliopsida</taxon>
        <taxon>eudicotyledons</taxon>
        <taxon>Gunneridae</taxon>
        <taxon>Pentapetalae</taxon>
        <taxon>rosids</taxon>
        <taxon>fabids</taxon>
        <taxon>Celastrales</taxon>
        <taxon>Celastraceae</taxon>
        <taxon>Tripterygium</taxon>
    </lineage>
</organism>
<dbReference type="Pfam" id="PF00327">
    <property type="entry name" value="Ribosomal_L30"/>
    <property type="match status" value="1"/>
</dbReference>
<dbReference type="PANTHER" id="PTHR11524">
    <property type="entry name" value="60S RIBOSOMAL PROTEIN L7"/>
    <property type="match status" value="1"/>
</dbReference>
<dbReference type="SUPFAM" id="SSF55129">
    <property type="entry name" value="Ribosomal protein L30p/L7e"/>
    <property type="match status" value="1"/>
</dbReference>
<evidence type="ECO:0000313" key="7">
    <source>
        <dbReference type="EMBL" id="KAF5739035.1"/>
    </source>
</evidence>
<dbReference type="NCBIfam" id="TIGR01310">
    <property type="entry name" value="uL30_euk"/>
    <property type="match status" value="1"/>
</dbReference>
<dbReference type="InParanoid" id="A0A7J7CY57"/>
<dbReference type="InterPro" id="IPR036919">
    <property type="entry name" value="Ribo_uL30_ferredoxin-like_sf"/>
</dbReference>
<dbReference type="GO" id="GO:0003735">
    <property type="term" value="F:structural constituent of ribosome"/>
    <property type="evidence" value="ECO:0007669"/>
    <property type="project" value="TreeGrafter"/>
</dbReference>
<gene>
    <name evidence="7" type="ORF">HS088_TW12G00233</name>
</gene>
<dbReference type="InterPro" id="IPR035808">
    <property type="entry name" value="Ribosomal_uL30_euk_arc"/>
</dbReference>
<sequence>MMAEEEVNQLTYVPEVILKKRKGNEALAILRRKQLELGKHENKKRKLSEFKRPEQLIKEFRDKELDLVSMKQRGKRPRSVSRLPGCNLLFIIRIQGKTDMHPRTKKILRNLRLNRIFDGVFMKVDEGLMEMLQKVEPYVTYGCPNLKSVKELIYKKGYGLINKQKVPLTDNIIIEEALGKYGMICIEDIIREISILGPHFKVVSKFLGPLALNRPTEGLQGKKQPYKDGGDSGDRGDQINELISKMN</sequence>
<proteinExistence type="inferred from homology"/>
<dbReference type="InterPro" id="IPR016082">
    <property type="entry name" value="Ribosomal_uL30_ferredoxin-like"/>
</dbReference>
<dbReference type="InterPro" id="IPR039699">
    <property type="entry name" value="Ribosomal_uL30"/>
</dbReference>
<dbReference type="FunCoup" id="A0A7J7CY57">
    <property type="interactions" value="980"/>
</dbReference>
<evidence type="ECO:0000259" key="6">
    <source>
        <dbReference type="Pfam" id="PF08079"/>
    </source>
</evidence>
<name>A0A7J7CY57_TRIWF</name>
<dbReference type="GO" id="GO:0003723">
    <property type="term" value="F:RNA binding"/>
    <property type="evidence" value="ECO:0007669"/>
    <property type="project" value="InterPro"/>
</dbReference>
<dbReference type="AlphaFoldDB" id="A0A7J7CY57"/>
<accession>A0A7J7CY57</accession>
<dbReference type="GO" id="GO:0022625">
    <property type="term" value="C:cytosolic large ribosomal subunit"/>
    <property type="evidence" value="ECO:0007669"/>
    <property type="project" value="TreeGrafter"/>
</dbReference>
<dbReference type="InterPro" id="IPR012988">
    <property type="entry name" value="Ribosomal_uL30_N_euk"/>
</dbReference>
<comment type="caution">
    <text evidence="7">The sequence shown here is derived from an EMBL/GenBank/DDBJ whole genome shotgun (WGS) entry which is preliminary data.</text>
</comment>
<comment type="similarity">
    <text evidence="1">Belongs to the universal ribosomal protein uL30 family.</text>
</comment>
<dbReference type="OrthoDB" id="28644at2759"/>
<dbReference type="PANTHER" id="PTHR11524:SF36">
    <property type="entry name" value="LARGE RIBOSOMAL SUBUNIT PROTEIN UL30Z"/>
    <property type="match status" value="1"/>
</dbReference>
<feature type="domain" description="Large ribosomal subunit protein uL30-like ferredoxin-like fold" evidence="5">
    <location>
        <begin position="89"/>
        <end position="139"/>
    </location>
</feature>
<feature type="domain" description="Large ribosomal subunit protein uL30 N-terminal eukaryotes" evidence="6">
    <location>
        <begin position="13"/>
        <end position="78"/>
    </location>
</feature>
<dbReference type="Proteomes" id="UP000593562">
    <property type="component" value="Unassembled WGS sequence"/>
</dbReference>
<feature type="region of interest" description="Disordered" evidence="4">
    <location>
        <begin position="218"/>
        <end position="240"/>
    </location>
</feature>
<evidence type="ECO:0000256" key="1">
    <source>
        <dbReference type="ARBA" id="ARBA00007594"/>
    </source>
</evidence>
<evidence type="ECO:0000256" key="2">
    <source>
        <dbReference type="ARBA" id="ARBA00022980"/>
    </source>
</evidence>
<keyword evidence="2 7" id="KW-0689">Ribosomal protein</keyword>
<dbReference type="Pfam" id="PF08079">
    <property type="entry name" value="Ribosomal_L30_N"/>
    <property type="match status" value="1"/>
</dbReference>
<protein>
    <submittedName>
        <fullName evidence="7">60S ribosomal protein L7-1</fullName>
    </submittedName>
</protein>
<evidence type="ECO:0000256" key="4">
    <source>
        <dbReference type="SAM" id="MobiDB-lite"/>
    </source>
</evidence>
<dbReference type="CDD" id="cd01657">
    <property type="entry name" value="Ribosomal_L7_archeal_euk"/>
    <property type="match status" value="1"/>
</dbReference>
<reference evidence="7 8" key="1">
    <citation type="journal article" date="2020" name="Nat. Commun.">
        <title>Genome of Tripterygium wilfordii and identification of cytochrome P450 involved in triptolide biosynthesis.</title>
        <authorList>
            <person name="Tu L."/>
            <person name="Su P."/>
            <person name="Zhang Z."/>
            <person name="Gao L."/>
            <person name="Wang J."/>
            <person name="Hu T."/>
            <person name="Zhou J."/>
            <person name="Zhang Y."/>
            <person name="Zhao Y."/>
            <person name="Liu Y."/>
            <person name="Song Y."/>
            <person name="Tong Y."/>
            <person name="Lu Y."/>
            <person name="Yang J."/>
            <person name="Xu C."/>
            <person name="Jia M."/>
            <person name="Peters R.J."/>
            <person name="Huang L."/>
            <person name="Gao W."/>
        </authorList>
    </citation>
    <scope>NUCLEOTIDE SEQUENCE [LARGE SCALE GENOMIC DNA]</scope>
    <source>
        <strain evidence="8">cv. XIE 37</strain>
        <tissue evidence="7">Leaf</tissue>
    </source>
</reference>
<evidence type="ECO:0000313" key="8">
    <source>
        <dbReference type="Proteomes" id="UP000593562"/>
    </source>
</evidence>